<organism evidence="1">
    <name type="scientific">Octopus bimaculoides</name>
    <name type="common">California two-spotted octopus</name>
    <dbReference type="NCBI Taxonomy" id="37653"/>
    <lineage>
        <taxon>Eukaryota</taxon>
        <taxon>Metazoa</taxon>
        <taxon>Spiralia</taxon>
        <taxon>Lophotrochozoa</taxon>
        <taxon>Mollusca</taxon>
        <taxon>Cephalopoda</taxon>
        <taxon>Coleoidea</taxon>
        <taxon>Octopodiformes</taxon>
        <taxon>Octopoda</taxon>
        <taxon>Incirrata</taxon>
        <taxon>Octopodidae</taxon>
        <taxon>Octopus</taxon>
    </lineage>
</organism>
<evidence type="ECO:0008006" key="2">
    <source>
        <dbReference type="Google" id="ProtNLM"/>
    </source>
</evidence>
<proteinExistence type="predicted"/>
<protein>
    <recommendedName>
        <fullName evidence="2">Zinc finger BED domain-containing protein 5</fullName>
    </recommendedName>
</protein>
<dbReference type="PANTHER" id="PTHR45913">
    <property type="entry name" value="EPM2A-INTERACTING PROTEIN 1"/>
    <property type="match status" value="1"/>
</dbReference>
<dbReference type="PANTHER" id="PTHR45913:SF19">
    <property type="entry name" value="LOW QUALITY PROTEIN: ZINC FINGER BED DOMAIN-CONTAINING PROTEIN 5-LIKE"/>
    <property type="match status" value="1"/>
</dbReference>
<name>A0A0L8FUQ5_OCTBM</name>
<dbReference type="OrthoDB" id="6144063at2759"/>
<accession>A0A0L8FUQ5</accession>
<dbReference type="STRING" id="37653.A0A0L8FUQ5"/>
<dbReference type="AlphaFoldDB" id="A0A0L8FUQ5"/>
<dbReference type="EMBL" id="KQ426287">
    <property type="protein sequence ID" value="KOF68437.1"/>
    <property type="molecule type" value="Genomic_DNA"/>
</dbReference>
<evidence type="ECO:0000313" key="1">
    <source>
        <dbReference type="EMBL" id="KOF68437.1"/>
    </source>
</evidence>
<sequence length="232" mass="27155">MGFHIECFLLHTELRWLSKGKVLSRFTSLRTEMICFFDAENSGFEFLNDDNLWLEVVFLNDLFEKLDVLNLCLQGANENIITITGKLKSFIDKLELWIRKFKNSQPDCFPSVKAFQNRFEILSEVQKTVENLSVSFSKYFPSLDYQMYEWVINPFARYDSTLLPLTLTDENLIDMENDPVHKASFSVLELSEFWISLWSQYPRLTTTAVTSLFPFVSSYLRELGITALIEMK</sequence>
<gene>
    <name evidence="1" type="ORF">OCBIM_22007300mg</name>
</gene>
<reference evidence="1" key="1">
    <citation type="submission" date="2015-07" db="EMBL/GenBank/DDBJ databases">
        <title>MeaNS - Measles Nucleotide Surveillance Program.</title>
        <authorList>
            <person name="Tran T."/>
            <person name="Druce J."/>
        </authorList>
    </citation>
    <scope>NUCLEOTIDE SEQUENCE</scope>
    <source>
        <strain evidence="1">UCB-OBI-ISO-001</strain>
        <tissue evidence="1">Gonad</tissue>
    </source>
</reference>